<proteinExistence type="predicted"/>
<evidence type="ECO:0000256" key="1">
    <source>
        <dbReference type="SAM" id="MobiDB-lite"/>
    </source>
</evidence>
<reference evidence="2 3" key="1">
    <citation type="journal article" date="2019" name="Environ. Microbiol.">
        <title>At the nexus of three kingdoms: the genome of the mycorrhizal fungus Gigaspora margarita provides insights into plant, endobacterial and fungal interactions.</title>
        <authorList>
            <person name="Venice F."/>
            <person name="Ghignone S."/>
            <person name="Salvioli di Fossalunga A."/>
            <person name="Amselem J."/>
            <person name="Novero M."/>
            <person name="Xianan X."/>
            <person name="Sedzielewska Toro K."/>
            <person name="Morin E."/>
            <person name="Lipzen A."/>
            <person name="Grigoriev I.V."/>
            <person name="Henrissat B."/>
            <person name="Martin F.M."/>
            <person name="Bonfante P."/>
        </authorList>
    </citation>
    <scope>NUCLEOTIDE SEQUENCE [LARGE SCALE GENOMIC DNA]</scope>
    <source>
        <strain evidence="2 3">BEG34</strain>
    </source>
</reference>
<name>A0A8H4AX06_GIGMA</name>
<accession>A0A8H4AX06</accession>
<comment type="caution">
    <text evidence="2">The sequence shown here is derived from an EMBL/GenBank/DDBJ whole genome shotgun (WGS) entry which is preliminary data.</text>
</comment>
<dbReference type="Proteomes" id="UP000439903">
    <property type="component" value="Unassembled WGS sequence"/>
</dbReference>
<organism evidence="2 3">
    <name type="scientific">Gigaspora margarita</name>
    <dbReference type="NCBI Taxonomy" id="4874"/>
    <lineage>
        <taxon>Eukaryota</taxon>
        <taxon>Fungi</taxon>
        <taxon>Fungi incertae sedis</taxon>
        <taxon>Mucoromycota</taxon>
        <taxon>Glomeromycotina</taxon>
        <taxon>Glomeromycetes</taxon>
        <taxon>Diversisporales</taxon>
        <taxon>Gigasporaceae</taxon>
        <taxon>Gigaspora</taxon>
    </lineage>
</organism>
<evidence type="ECO:0000313" key="3">
    <source>
        <dbReference type="Proteomes" id="UP000439903"/>
    </source>
</evidence>
<dbReference type="EMBL" id="WTPW01000159">
    <property type="protein sequence ID" value="KAF0541041.1"/>
    <property type="molecule type" value="Genomic_DNA"/>
</dbReference>
<feature type="region of interest" description="Disordered" evidence="1">
    <location>
        <begin position="1"/>
        <end position="35"/>
    </location>
</feature>
<sequence length="107" mass="12177">MNDQSVKEKSKDGNKPERSGDRRMFKRHQKSAEIESPIQTCSVSYGKADGTYGVSDFYRNGIVIVKGENETFVHCQKSTNLDHESGIHNQEYSHQDGTVKHEKKAFE</sequence>
<gene>
    <name evidence="2" type="ORF">F8M41_005972</name>
</gene>
<feature type="region of interest" description="Disordered" evidence="1">
    <location>
        <begin position="84"/>
        <end position="107"/>
    </location>
</feature>
<feature type="compositionally biased region" description="Basic and acidic residues" evidence="1">
    <location>
        <begin position="1"/>
        <end position="23"/>
    </location>
</feature>
<keyword evidence="3" id="KW-1185">Reference proteome</keyword>
<protein>
    <submittedName>
        <fullName evidence="2">Uncharacterized protein</fullName>
    </submittedName>
</protein>
<dbReference type="AlphaFoldDB" id="A0A8H4AX06"/>
<evidence type="ECO:0000313" key="2">
    <source>
        <dbReference type="EMBL" id="KAF0541041.1"/>
    </source>
</evidence>
<dbReference type="OrthoDB" id="10549424at2759"/>